<name>A0A5J4YZI4_PORPP</name>
<reference evidence="2" key="1">
    <citation type="journal article" date="2019" name="Nat. Commun.">
        <title>Expansion of phycobilisome linker gene families in mesophilic red algae.</title>
        <authorList>
            <person name="Lee J."/>
            <person name="Kim D."/>
            <person name="Bhattacharya D."/>
            <person name="Yoon H.S."/>
        </authorList>
    </citation>
    <scope>NUCLEOTIDE SEQUENCE [LARGE SCALE GENOMIC DNA]</scope>
    <source>
        <strain evidence="2">CCMP 1328</strain>
    </source>
</reference>
<dbReference type="GO" id="GO:0032451">
    <property type="term" value="F:demethylase activity"/>
    <property type="evidence" value="ECO:0007669"/>
    <property type="project" value="TreeGrafter"/>
</dbReference>
<dbReference type="PANTHER" id="PTHR12463">
    <property type="entry name" value="OXYGENASE-RELATED"/>
    <property type="match status" value="1"/>
</dbReference>
<gene>
    <name evidence="1" type="ORF">FVE85_2407</name>
</gene>
<sequence>MLRALLRRLGVGPRTRRKHRDFNAVDRAALRTAENVPVVDMHNPGIRVEQNIIKNVEAELMLCSDLRELARSLGFMSSEPQQVFSAAVAGAEEERRKLGDVQVTPIRVTGRDERQPADKVAPWGHGDAFDVTKVPAYLQDVERSIRARDAFALGPLRDVTINYRLGRMFKLDPHIDPEADGENVVIVGLNSDTVLTFTRGGQGLLRTPEQIARQSWHPDDIDVAFPRRAAVFFSGDARYVWKHAIRAGVLLGKPHNVICDWWGDLARLVPRSDERISVVMAFGKV</sequence>
<organism evidence="1 2">
    <name type="scientific">Porphyridium purpureum</name>
    <name type="common">Red alga</name>
    <name type="synonym">Porphyridium cruentum</name>
    <dbReference type="NCBI Taxonomy" id="35688"/>
    <lineage>
        <taxon>Eukaryota</taxon>
        <taxon>Rhodophyta</taxon>
        <taxon>Bangiophyceae</taxon>
        <taxon>Porphyridiales</taxon>
        <taxon>Porphyridiaceae</taxon>
        <taxon>Porphyridium</taxon>
    </lineage>
</organism>
<dbReference type="OMA" id="IEPEWIN"/>
<protein>
    <recommendedName>
        <fullName evidence="3">Fe2OG dioxygenase domain-containing protein</fullName>
    </recommendedName>
</protein>
<dbReference type="AlphaFoldDB" id="A0A5J4YZI4"/>
<dbReference type="GO" id="GO:0070988">
    <property type="term" value="P:demethylation"/>
    <property type="evidence" value="ECO:0007669"/>
    <property type="project" value="InterPro"/>
</dbReference>
<dbReference type="GO" id="GO:0016491">
    <property type="term" value="F:oxidoreductase activity"/>
    <property type="evidence" value="ECO:0007669"/>
    <property type="project" value="TreeGrafter"/>
</dbReference>
<evidence type="ECO:0000313" key="1">
    <source>
        <dbReference type="EMBL" id="KAA8496252.1"/>
    </source>
</evidence>
<keyword evidence="2" id="KW-1185">Reference proteome</keyword>
<dbReference type="SUPFAM" id="SSF51197">
    <property type="entry name" value="Clavaminate synthase-like"/>
    <property type="match status" value="1"/>
</dbReference>
<dbReference type="Proteomes" id="UP000324585">
    <property type="component" value="Unassembled WGS sequence"/>
</dbReference>
<accession>A0A5J4YZI4</accession>
<dbReference type="EMBL" id="VRMN01000003">
    <property type="protein sequence ID" value="KAA8496252.1"/>
    <property type="molecule type" value="Genomic_DNA"/>
</dbReference>
<evidence type="ECO:0000313" key="2">
    <source>
        <dbReference type="Proteomes" id="UP000324585"/>
    </source>
</evidence>
<dbReference type="OrthoDB" id="10266513at2759"/>
<dbReference type="PANTHER" id="PTHR12463:SF1">
    <property type="entry name" value="2-OXOGLUTARATE AND FE-DEPENDENT OXYGENASE FAMILY PROTEIN"/>
    <property type="match status" value="1"/>
</dbReference>
<comment type="caution">
    <text evidence="1">The sequence shown here is derived from an EMBL/GenBank/DDBJ whole genome shotgun (WGS) entry which is preliminary data.</text>
</comment>
<dbReference type="InterPro" id="IPR037151">
    <property type="entry name" value="AlkB-like_sf"/>
</dbReference>
<proteinExistence type="predicted"/>
<evidence type="ECO:0008006" key="3">
    <source>
        <dbReference type="Google" id="ProtNLM"/>
    </source>
</evidence>
<dbReference type="Gene3D" id="2.60.120.590">
    <property type="entry name" value="Alpha-ketoglutarate-dependent dioxygenase AlkB-like"/>
    <property type="match status" value="1"/>
</dbReference>
<dbReference type="InterPro" id="IPR032857">
    <property type="entry name" value="ALKBH4"/>
</dbReference>